<comment type="caution">
    <text evidence="13">The sequence shown here is derived from an EMBL/GenBank/DDBJ whole genome shotgun (WGS) entry which is preliminary data.</text>
</comment>
<dbReference type="Pfam" id="PF10258">
    <property type="entry name" value="PHAX_RNA-bd"/>
    <property type="match status" value="1"/>
</dbReference>
<dbReference type="PANTHER" id="PTHR13135">
    <property type="entry name" value="CYTOSOLIC RESINIFERATOXIN BINDING PROTEIN RBP-26"/>
    <property type="match status" value="1"/>
</dbReference>
<evidence type="ECO:0000313" key="13">
    <source>
        <dbReference type="EMBL" id="CAL8109706.1"/>
    </source>
</evidence>
<keyword evidence="14" id="KW-1185">Reference proteome</keyword>
<evidence type="ECO:0000313" key="14">
    <source>
        <dbReference type="Proteomes" id="UP001642540"/>
    </source>
</evidence>
<evidence type="ECO:0000256" key="3">
    <source>
        <dbReference type="ARBA" id="ARBA00006094"/>
    </source>
</evidence>
<keyword evidence="8" id="KW-0653">Protein transport</keyword>
<evidence type="ECO:0000259" key="12">
    <source>
        <dbReference type="Pfam" id="PF10258"/>
    </source>
</evidence>
<evidence type="ECO:0000256" key="7">
    <source>
        <dbReference type="ARBA" id="ARBA00022884"/>
    </source>
</evidence>
<evidence type="ECO:0000256" key="2">
    <source>
        <dbReference type="ARBA" id="ARBA00004496"/>
    </source>
</evidence>
<evidence type="ECO:0000256" key="5">
    <source>
        <dbReference type="ARBA" id="ARBA00022448"/>
    </source>
</evidence>
<protein>
    <recommendedName>
        <fullName evidence="4">Phosphorylated adapter RNA export protein</fullName>
    </recommendedName>
    <alternativeName>
        <fullName evidence="10">RNA U small nuclear RNA export adapter protein</fullName>
    </alternativeName>
</protein>
<evidence type="ECO:0000256" key="8">
    <source>
        <dbReference type="ARBA" id="ARBA00022927"/>
    </source>
</evidence>
<dbReference type="Gene3D" id="1.10.10.1440">
    <property type="entry name" value="PHAX RNA-binding domain"/>
    <property type="match status" value="1"/>
</dbReference>
<evidence type="ECO:0000256" key="10">
    <source>
        <dbReference type="ARBA" id="ARBA00030834"/>
    </source>
</evidence>
<dbReference type="Proteomes" id="UP001642540">
    <property type="component" value="Unassembled WGS sequence"/>
</dbReference>
<dbReference type="InterPro" id="IPR039047">
    <property type="entry name" value="PHAX"/>
</dbReference>
<comment type="subcellular location">
    <subcellularLocation>
        <location evidence="2">Cytoplasm</location>
    </subcellularLocation>
    <subcellularLocation>
        <location evidence="1">Nucleus</location>
    </subcellularLocation>
</comment>
<evidence type="ECO:0000256" key="6">
    <source>
        <dbReference type="ARBA" id="ARBA00022490"/>
    </source>
</evidence>
<keyword evidence="7" id="KW-0694">RNA-binding</keyword>
<accession>A0ABP1QP20</accession>
<dbReference type="InterPro" id="IPR038092">
    <property type="entry name" value="PHAX_RNA-binding_sf"/>
</dbReference>
<dbReference type="PANTHER" id="PTHR13135:SF0">
    <property type="entry name" value="PHOSPHORYLATED ADAPTER RNA EXPORT PROTEIN"/>
    <property type="match status" value="1"/>
</dbReference>
<evidence type="ECO:0000256" key="11">
    <source>
        <dbReference type="SAM" id="MobiDB-lite"/>
    </source>
</evidence>
<evidence type="ECO:0000256" key="1">
    <source>
        <dbReference type="ARBA" id="ARBA00004123"/>
    </source>
</evidence>
<evidence type="ECO:0000256" key="4">
    <source>
        <dbReference type="ARBA" id="ARBA00016856"/>
    </source>
</evidence>
<dbReference type="InterPro" id="IPR019385">
    <property type="entry name" value="PHAX_RNA-binding_domain"/>
</dbReference>
<name>A0ABP1QP20_9HEXA</name>
<gene>
    <name evidence="13" type="ORF">ODALV1_LOCUS13613</name>
</gene>
<keyword evidence="6" id="KW-0963">Cytoplasm</keyword>
<keyword evidence="5" id="KW-0813">Transport</keyword>
<organism evidence="13 14">
    <name type="scientific">Orchesella dallaii</name>
    <dbReference type="NCBI Taxonomy" id="48710"/>
    <lineage>
        <taxon>Eukaryota</taxon>
        <taxon>Metazoa</taxon>
        <taxon>Ecdysozoa</taxon>
        <taxon>Arthropoda</taxon>
        <taxon>Hexapoda</taxon>
        <taxon>Collembola</taxon>
        <taxon>Entomobryomorpha</taxon>
        <taxon>Entomobryoidea</taxon>
        <taxon>Orchesellidae</taxon>
        <taxon>Orchesellinae</taxon>
        <taxon>Orchesella</taxon>
    </lineage>
</organism>
<comment type="similarity">
    <text evidence="3">Belongs to the PHAX family.</text>
</comment>
<keyword evidence="9" id="KW-0539">Nucleus</keyword>
<proteinExistence type="inferred from homology"/>
<sequence length="559" mass="64114">MYIKHHRQLCVKVFLTLRVHYLKIRTSVVPTSPNEADTAARQRPSHYFHLLDVGFLLRCASCFDRSRTFRSSAIIFTLTTTTVNRLLIICKLITKEGGIMYFSNFNQKPKSSSYEQYRKKEEDSAYDGSSESDGDDYPIVGKKKAKASSNCLNQMGYNFTTTPVAPNTSFAETASLDVFNNKATQFIEDRKSKKNEIWKDIAEEDLVTDIAASFYTHGGVRTDDNLQERGPEQYLNRCPRKRRFDERAYYPMFQSDSEISSDGLSDDSLEFVRSRRGKEMAKVTRNTVAGGRAYFVPQSTIKPKHYNHVNTSAALGSNQCSGSSEIISGPPPQMTEKSIPMDDCDMNGVIKENGSCDHQGAMDVETQKEEKKHLERKNRKAELEYRFKNFDDEKFVLKMVQHLQEQRNPDVILKAFRVLGREECLRLLHKTLKIKRCGGIVIKKKTRIRTTGGTFLYLIRNDKRILPDKKDAILLDDGEERPKEVTGRKFFDNPPKMPLDYNGLSQRIVSRSNRGVPQSRIDLEGDKFTLPSNVEVHETTKQTLPTRKEITYDDLDFEF</sequence>
<dbReference type="EMBL" id="CAXLJM020000041">
    <property type="protein sequence ID" value="CAL8109706.1"/>
    <property type="molecule type" value="Genomic_DNA"/>
</dbReference>
<evidence type="ECO:0000256" key="9">
    <source>
        <dbReference type="ARBA" id="ARBA00023242"/>
    </source>
</evidence>
<feature type="domain" description="Phosphorylated adapter RNA export protein RNA-binding" evidence="12">
    <location>
        <begin position="396"/>
        <end position="475"/>
    </location>
</feature>
<feature type="region of interest" description="Disordered" evidence="11">
    <location>
        <begin position="113"/>
        <end position="140"/>
    </location>
</feature>
<reference evidence="13 14" key="1">
    <citation type="submission" date="2024-08" db="EMBL/GenBank/DDBJ databases">
        <authorList>
            <person name="Cucini C."/>
            <person name="Frati F."/>
        </authorList>
    </citation>
    <scope>NUCLEOTIDE SEQUENCE [LARGE SCALE GENOMIC DNA]</scope>
</reference>